<evidence type="ECO:0000256" key="2">
    <source>
        <dbReference type="ARBA" id="ARBA00004922"/>
    </source>
</evidence>
<comment type="subcellular location">
    <subcellularLocation>
        <location evidence="1">Endoplasmic reticulum membrane</location>
        <topology evidence="1">Multi-pass membrane protein</topology>
    </subcellularLocation>
</comment>
<evidence type="ECO:0000256" key="1">
    <source>
        <dbReference type="ARBA" id="ARBA00004477"/>
    </source>
</evidence>
<gene>
    <name evidence="14" type="ORF">Cvel_26907</name>
</gene>
<keyword evidence="8" id="KW-0256">Endoplasmic reticulum</keyword>
<feature type="transmembrane region" description="Helical" evidence="13">
    <location>
        <begin position="882"/>
        <end position="901"/>
    </location>
</feature>
<feature type="transmembrane region" description="Helical" evidence="13">
    <location>
        <begin position="455"/>
        <end position="477"/>
    </location>
</feature>
<comment type="similarity">
    <text evidence="3">Belongs to the ALG6/ALG8 glucosyltransferase family.</text>
</comment>
<dbReference type="PANTHER" id="PTHR12413">
    <property type="entry name" value="DOLICHYL GLYCOSYLTRANSFERASE"/>
    <property type="match status" value="1"/>
</dbReference>
<evidence type="ECO:0000256" key="12">
    <source>
        <dbReference type="SAM" id="MobiDB-lite"/>
    </source>
</evidence>
<feature type="transmembrane region" description="Helical" evidence="13">
    <location>
        <begin position="598"/>
        <end position="620"/>
    </location>
</feature>
<feature type="compositionally biased region" description="Gly residues" evidence="12">
    <location>
        <begin position="806"/>
        <end position="816"/>
    </location>
</feature>
<feature type="compositionally biased region" description="Gly residues" evidence="12">
    <location>
        <begin position="774"/>
        <end position="785"/>
    </location>
</feature>
<feature type="transmembrane region" description="Helical" evidence="13">
    <location>
        <begin position="195"/>
        <end position="215"/>
    </location>
</feature>
<dbReference type="Pfam" id="PF03155">
    <property type="entry name" value="Alg6_Alg8"/>
    <property type="match status" value="2"/>
</dbReference>
<feature type="region of interest" description="Disordered" evidence="12">
    <location>
        <begin position="768"/>
        <end position="819"/>
    </location>
</feature>
<evidence type="ECO:0000256" key="4">
    <source>
        <dbReference type="ARBA" id="ARBA00011937"/>
    </source>
</evidence>
<keyword evidence="9 13" id="KW-1133">Transmembrane helix</keyword>
<keyword evidence="10 13" id="KW-0472">Membrane</keyword>
<evidence type="ECO:0000256" key="13">
    <source>
        <dbReference type="SAM" id="Phobius"/>
    </source>
</evidence>
<feature type="region of interest" description="Disordered" evidence="12">
    <location>
        <begin position="1"/>
        <end position="21"/>
    </location>
</feature>
<name>A0A0G4HEW9_9ALVE</name>
<protein>
    <recommendedName>
        <fullName evidence="4">dolichyl-P-Glc:Man9GlcNAc2-PP-dolichol alpha-1,3-glucosyltransferase</fullName>
        <ecNumber evidence="4">2.4.1.267</ecNumber>
    </recommendedName>
    <alternativeName>
        <fullName evidence="11">Dol-P-Glc:Man(9)GlcNAc(2)-PP-Dol alpha-1,3-glucosyltransferase</fullName>
    </alternativeName>
</protein>
<feature type="compositionally biased region" description="Polar residues" evidence="12">
    <location>
        <begin position="928"/>
        <end position="941"/>
    </location>
</feature>
<dbReference type="UniPathway" id="UPA00378"/>
<dbReference type="EC" id="2.4.1.267" evidence="4"/>
<dbReference type="AlphaFoldDB" id="A0A0G4HEW9"/>
<evidence type="ECO:0000256" key="3">
    <source>
        <dbReference type="ARBA" id="ARBA00008715"/>
    </source>
</evidence>
<dbReference type="GO" id="GO:0005789">
    <property type="term" value="C:endoplasmic reticulum membrane"/>
    <property type="evidence" value="ECO:0007669"/>
    <property type="project" value="UniProtKB-SubCell"/>
</dbReference>
<keyword evidence="5" id="KW-0328">Glycosyltransferase</keyword>
<feature type="transmembrane region" description="Helical" evidence="13">
    <location>
        <begin position="332"/>
        <end position="350"/>
    </location>
</feature>
<comment type="pathway">
    <text evidence="2">Protein modification; protein glycosylation.</text>
</comment>
<evidence type="ECO:0000313" key="14">
    <source>
        <dbReference type="EMBL" id="CEM42622.1"/>
    </source>
</evidence>
<feature type="compositionally biased region" description="Polar residues" evidence="12">
    <location>
        <begin position="963"/>
        <end position="973"/>
    </location>
</feature>
<evidence type="ECO:0000256" key="5">
    <source>
        <dbReference type="ARBA" id="ARBA00022676"/>
    </source>
</evidence>
<organism evidence="14">
    <name type="scientific">Chromera velia CCMP2878</name>
    <dbReference type="NCBI Taxonomy" id="1169474"/>
    <lineage>
        <taxon>Eukaryota</taxon>
        <taxon>Sar</taxon>
        <taxon>Alveolata</taxon>
        <taxon>Colpodellida</taxon>
        <taxon>Chromeraceae</taxon>
        <taxon>Chromera</taxon>
    </lineage>
</organism>
<evidence type="ECO:0000256" key="10">
    <source>
        <dbReference type="ARBA" id="ARBA00023136"/>
    </source>
</evidence>
<dbReference type="GO" id="GO:0042281">
    <property type="term" value="F:dolichyl pyrophosphate Man9GlcNAc2 alpha-1,3-glucosyltransferase activity"/>
    <property type="evidence" value="ECO:0007669"/>
    <property type="project" value="UniProtKB-EC"/>
</dbReference>
<dbReference type="EMBL" id="CDMZ01002494">
    <property type="protein sequence ID" value="CEM42622.1"/>
    <property type="molecule type" value="Genomic_DNA"/>
</dbReference>
<evidence type="ECO:0000256" key="7">
    <source>
        <dbReference type="ARBA" id="ARBA00022692"/>
    </source>
</evidence>
<dbReference type="VEuPathDB" id="CryptoDB:Cvel_26907"/>
<proteinExistence type="inferred from homology"/>
<evidence type="ECO:0000256" key="11">
    <source>
        <dbReference type="ARBA" id="ARBA00032921"/>
    </source>
</evidence>
<keyword evidence="6" id="KW-0808">Transferase</keyword>
<feature type="transmembrane region" description="Helical" evidence="13">
    <location>
        <begin position="626"/>
        <end position="645"/>
    </location>
</feature>
<feature type="transmembrane region" description="Helical" evidence="13">
    <location>
        <begin position="299"/>
        <end position="320"/>
    </location>
</feature>
<accession>A0A0G4HEW9</accession>
<evidence type="ECO:0000256" key="8">
    <source>
        <dbReference type="ARBA" id="ARBA00022824"/>
    </source>
</evidence>
<feature type="transmembrane region" description="Helical" evidence="13">
    <location>
        <begin position="356"/>
        <end position="374"/>
    </location>
</feature>
<feature type="region of interest" description="Disordered" evidence="12">
    <location>
        <begin position="928"/>
        <end position="973"/>
    </location>
</feature>
<keyword evidence="7 13" id="KW-0812">Transmembrane</keyword>
<feature type="transmembrane region" description="Helical" evidence="13">
    <location>
        <begin position="395"/>
        <end position="412"/>
    </location>
</feature>
<feature type="transmembrane region" description="Helical" evidence="13">
    <location>
        <begin position="657"/>
        <end position="677"/>
    </location>
</feature>
<feature type="transmembrane region" description="Helical" evidence="13">
    <location>
        <begin position="689"/>
        <end position="707"/>
    </location>
</feature>
<sequence length="973" mass="105829">MDTDGAAAATRRKYSVEPLEKDSSSSARQTIFKQRILKDVKQLEKTVSEHQGVYLCADEFFDALHSGEVPPVCTLRLTFSKRSLSSLLGDELSDLSFSVACESDHYPFSAPLVSCLSEDWDLFYQSPEQLTKKILGEDWTPLITFSELFKRLLRLVAREVKQIHQTEEAVARVTASSRLLSSLEFAAKTKQKSTALLLIALVAIVLRSAVGLGPYSGEKDPPSFGDYEAQRHWLELTVNLPVTEWYVHTERNDLSWWGIDYPPLTAYHSWVLGKISAWIEPPSMELKESRGYETASHRAFMRGTVIVSDGIVFFTAALFWTLRVLPRLRVPWVDASSSLLLLLLSPPLVLVDHGHFQYNCVAVGLFLWAVALICDEKFLLGSAAFTLSLWYKQTMLYFAPPFFFFLLGLSAHPTSTLWPSLRSSVRGPGKGSGEIETRTRGGISPASLLPMLMRVLIIGTVVILTSLLVVGPLVIWADSRVIDGALREGVISLGSGGGHKLGRMPVEFGGEVSGGTGGEVPSQGKGLEKLLDLVGFRALVPVVRRIFPFGRGVYEDFVANFWVAVSPVFKANKIVRDESEQLIGEGGEGGKKGPLSTLLLTVSLGMTVVGFLPSCLDLAARPTAKRFLFSLWICSLSFFLFAWMVHEKAVLQLCMPALLLAPFLGGSCVVFVLAASLSLDHLAEKDGLQLQWVLLSLLWAAVALSCVPGARWGQGLKGPQHPSELRKVFKALSLSAAFFQRQANFVISAIGGEAFVSPANLAHALDEARSGGPQRDGGGGGGGGGESRRLFYPPGEPGPRSEEAGDGGASGVVGGRRMGEGRSKESLEIERLGILGETVRETWQECDFGVLWFVGALVPFSVVASVLLSLRAFVPPPLKLPYLWIYLENLFVFCIFLAYLVGLSLHQRSLPDVDHLTFAAGKSSSVSVLSGTQQNGSSQRSSKAEKEKDLGGPPAQIKLSAVSAKQSHSLKTS</sequence>
<reference evidence="14" key="1">
    <citation type="submission" date="2014-11" db="EMBL/GenBank/DDBJ databases">
        <authorList>
            <person name="Otto D Thomas"/>
            <person name="Naeem Raeece"/>
        </authorList>
    </citation>
    <scope>NUCLEOTIDE SEQUENCE</scope>
</reference>
<dbReference type="PANTHER" id="PTHR12413:SF1">
    <property type="entry name" value="DOLICHYL PYROPHOSPHATE MAN9GLCNAC2 ALPHA-1,3-GLUCOSYLTRANSFERASE"/>
    <property type="match status" value="1"/>
</dbReference>
<evidence type="ECO:0000256" key="6">
    <source>
        <dbReference type="ARBA" id="ARBA00022679"/>
    </source>
</evidence>
<dbReference type="InterPro" id="IPR004856">
    <property type="entry name" value="Glyco_trans_ALG6/ALG8"/>
</dbReference>
<evidence type="ECO:0000256" key="9">
    <source>
        <dbReference type="ARBA" id="ARBA00022989"/>
    </source>
</evidence>
<feature type="transmembrane region" description="Helical" evidence="13">
    <location>
        <begin position="850"/>
        <end position="870"/>
    </location>
</feature>